<keyword evidence="1" id="KW-1133">Transmembrane helix</keyword>
<name>A0A538TNM3_UNCEI</name>
<dbReference type="Proteomes" id="UP000317691">
    <property type="component" value="Unassembled WGS sequence"/>
</dbReference>
<comment type="caution">
    <text evidence="2">The sequence shown here is derived from an EMBL/GenBank/DDBJ whole genome shotgun (WGS) entry which is preliminary data.</text>
</comment>
<feature type="transmembrane region" description="Helical" evidence="1">
    <location>
        <begin position="347"/>
        <end position="367"/>
    </location>
</feature>
<keyword evidence="1" id="KW-0812">Transmembrane</keyword>
<keyword evidence="1" id="KW-0472">Membrane</keyword>
<protein>
    <submittedName>
        <fullName evidence="2">Metal transporter</fullName>
    </submittedName>
</protein>
<accession>A0A538TNM3</accession>
<dbReference type="AlphaFoldDB" id="A0A538TNM3"/>
<evidence type="ECO:0000313" key="3">
    <source>
        <dbReference type="Proteomes" id="UP000317691"/>
    </source>
</evidence>
<dbReference type="EMBL" id="VBOZ01000014">
    <property type="protein sequence ID" value="TMQ65214.1"/>
    <property type="molecule type" value="Genomic_DNA"/>
</dbReference>
<feature type="transmembrane region" description="Helical" evidence="1">
    <location>
        <begin position="321"/>
        <end position="341"/>
    </location>
</feature>
<feature type="transmembrane region" description="Helical" evidence="1">
    <location>
        <begin position="255"/>
        <end position="272"/>
    </location>
</feature>
<feature type="transmembrane region" description="Helical" evidence="1">
    <location>
        <begin position="148"/>
        <end position="170"/>
    </location>
</feature>
<feature type="transmembrane region" description="Helical" evidence="1">
    <location>
        <begin position="387"/>
        <end position="405"/>
    </location>
</feature>
<organism evidence="2 3">
    <name type="scientific">Eiseniibacteriota bacterium</name>
    <dbReference type="NCBI Taxonomy" id="2212470"/>
    <lineage>
        <taxon>Bacteria</taxon>
        <taxon>Candidatus Eiseniibacteriota</taxon>
    </lineage>
</organism>
<sequence>MTPRPDPGKPPSAARVWLAGMGPLLLVGAMTWWFLSSGVAWLRLGGVPIEKLAIERVVFRPQEIVLKVRNEGPGPLSVGQLLVNDAIWDFSITPGREIGRMKGATLSIPYDWLPGEPYVFTIVSGTGLKHSRTVELATMTPSASPRSFLVFGVLGAYVGVIPVFLGLLWLPFLRAMPRTWMDFWLSLTIGLLLFLGVDTLKESIDILGRVAAYWNGVMLVALGVVGAFFSLNGVGRVLTARSGTAGTGASARPSGMALATLIAIGIGLHNLGEGLAIGAAYTLGEVALGSFLIVGFTLHNTTEGLAILSPLVGGKASLRDLGILGLLGGGPTIIGAWAGAFTYSDPLSLVFLGIGAGAIFQVVRVLARGRAEGGESVIESLSRPQNAAGLLAGFIIMYATSLLVAG</sequence>
<gene>
    <name evidence="2" type="ORF">E6K79_05460</name>
</gene>
<proteinExistence type="predicted"/>
<reference evidence="2 3" key="1">
    <citation type="journal article" date="2019" name="Nat. Microbiol.">
        <title>Mediterranean grassland soil C-N compound turnover is dependent on rainfall and depth, and is mediated by genomically divergent microorganisms.</title>
        <authorList>
            <person name="Diamond S."/>
            <person name="Andeer P.F."/>
            <person name="Li Z."/>
            <person name="Crits-Christoph A."/>
            <person name="Burstein D."/>
            <person name="Anantharaman K."/>
            <person name="Lane K.R."/>
            <person name="Thomas B.C."/>
            <person name="Pan C."/>
            <person name="Northen T.R."/>
            <person name="Banfield J.F."/>
        </authorList>
    </citation>
    <scope>NUCLEOTIDE SEQUENCE [LARGE SCALE GENOMIC DNA]</scope>
    <source>
        <strain evidence="2">WS_9</strain>
    </source>
</reference>
<feature type="transmembrane region" description="Helical" evidence="1">
    <location>
        <begin position="182"/>
        <end position="200"/>
    </location>
</feature>
<feature type="transmembrane region" description="Helical" evidence="1">
    <location>
        <begin position="12"/>
        <end position="35"/>
    </location>
</feature>
<evidence type="ECO:0000313" key="2">
    <source>
        <dbReference type="EMBL" id="TMQ65214.1"/>
    </source>
</evidence>
<evidence type="ECO:0000256" key="1">
    <source>
        <dbReference type="SAM" id="Phobius"/>
    </source>
</evidence>
<feature type="transmembrane region" description="Helical" evidence="1">
    <location>
        <begin position="212"/>
        <end position="234"/>
    </location>
</feature>